<dbReference type="PANTHER" id="PTHR46797">
    <property type="entry name" value="HTH-TYPE TRANSCRIPTIONAL REGULATOR"/>
    <property type="match status" value="1"/>
</dbReference>
<dbReference type="InterPro" id="IPR010982">
    <property type="entry name" value="Lambda_DNA-bd_dom_sf"/>
</dbReference>
<keyword evidence="1" id="KW-0805">Transcription regulation</keyword>
<keyword evidence="3" id="KW-0804">Transcription</keyword>
<dbReference type="Pfam" id="PF01381">
    <property type="entry name" value="HTH_3"/>
    <property type="match status" value="1"/>
</dbReference>
<feature type="domain" description="HTH cro/C1-type" evidence="4">
    <location>
        <begin position="1"/>
        <end position="55"/>
    </location>
</feature>
<dbReference type="InterPro" id="IPR050807">
    <property type="entry name" value="TransReg_Diox_bact_type"/>
</dbReference>
<name>A0A1G2T5K0_9BACT</name>
<dbReference type="GO" id="GO:0003700">
    <property type="term" value="F:DNA-binding transcription factor activity"/>
    <property type="evidence" value="ECO:0007669"/>
    <property type="project" value="TreeGrafter"/>
</dbReference>
<dbReference type="SUPFAM" id="SSF47413">
    <property type="entry name" value="lambda repressor-like DNA-binding domains"/>
    <property type="match status" value="1"/>
</dbReference>
<sequence>MKRIRLAKQMSQGDICRKLGVDRSYISNVESGKKNPTLSTITKLAKALGVSVGELLK</sequence>
<dbReference type="GO" id="GO:0005829">
    <property type="term" value="C:cytosol"/>
    <property type="evidence" value="ECO:0007669"/>
    <property type="project" value="TreeGrafter"/>
</dbReference>
<accession>A0A1G2T5K0</accession>
<evidence type="ECO:0000256" key="3">
    <source>
        <dbReference type="ARBA" id="ARBA00023163"/>
    </source>
</evidence>
<proteinExistence type="predicted"/>
<reference evidence="5 6" key="1">
    <citation type="journal article" date="2016" name="Nat. Commun.">
        <title>Thousands of microbial genomes shed light on interconnected biogeochemical processes in an aquifer system.</title>
        <authorList>
            <person name="Anantharaman K."/>
            <person name="Brown C.T."/>
            <person name="Hug L.A."/>
            <person name="Sharon I."/>
            <person name="Castelle C.J."/>
            <person name="Probst A.J."/>
            <person name="Thomas B.C."/>
            <person name="Singh A."/>
            <person name="Wilkins M.J."/>
            <person name="Karaoz U."/>
            <person name="Brodie E.L."/>
            <person name="Williams K.H."/>
            <person name="Hubbard S.S."/>
            <person name="Banfield J.F."/>
        </authorList>
    </citation>
    <scope>NUCLEOTIDE SEQUENCE [LARGE SCALE GENOMIC DNA]</scope>
</reference>
<dbReference type="CDD" id="cd00093">
    <property type="entry name" value="HTH_XRE"/>
    <property type="match status" value="1"/>
</dbReference>
<evidence type="ECO:0000256" key="1">
    <source>
        <dbReference type="ARBA" id="ARBA00023015"/>
    </source>
</evidence>
<protein>
    <submittedName>
        <fullName evidence="5">DNA-binding protein</fullName>
    </submittedName>
</protein>
<dbReference type="GO" id="GO:0003677">
    <property type="term" value="F:DNA binding"/>
    <property type="evidence" value="ECO:0007669"/>
    <property type="project" value="UniProtKB-KW"/>
</dbReference>
<dbReference type="SMART" id="SM00530">
    <property type="entry name" value="HTH_XRE"/>
    <property type="match status" value="1"/>
</dbReference>
<dbReference type="Gene3D" id="1.10.260.40">
    <property type="entry name" value="lambda repressor-like DNA-binding domains"/>
    <property type="match status" value="1"/>
</dbReference>
<organism evidence="5 6">
    <name type="scientific">Candidatus Zambryskibacteria bacterium RIFCSPHIGHO2_02_38_10.5</name>
    <dbReference type="NCBI Taxonomy" id="1802742"/>
    <lineage>
        <taxon>Bacteria</taxon>
        <taxon>Candidatus Zambryskiibacteriota</taxon>
    </lineage>
</organism>
<evidence type="ECO:0000256" key="2">
    <source>
        <dbReference type="ARBA" id="ARBA00023125"/>
    </source>
</evidence>
<evidence type="ECO:0000313" key="6">
    <source>
        <dbReference type="Proteomes" id="UP000179264"/>
    </source>
</evidence>
<dbReference type="PANTHER" id="PTHR46797:SF23">
    <property type="entry name" value="HTH-TYPE TRANSCRIPTIONAL REGULATOR SUTR"/>
    <property type="match status" value="1"/>
</dbReference>
<dbReference type="EMBL" id="MHVL01000046">
    <property type="protein sequence ID" value="OHA92554.1"/>
    <property type="molecule type" value="Genomic_DNA"/>
</dbReference>
<dbReference type="InterPro" id="IPR001387">
    <property type="entry name" value="Cro/C1-type_HTH"/>
</dbReference>
<comment type="caution">
    <text evidence="5">The sequence shown here is derived from an EMBL/GenBank/DDBJ whole genome shotgun (WGS) entry which is preliminary data.</text>
</comment>
<evidence type="ECO:0000259" key="4">
    <source>
        <dbReference type="PROSITE" id="PS50943"/>
    </source>
</evidence>
<dbReference type="PROSITE" id="PS50943">
    <property type="entry name" value="HTH_CROC1"/>
    <property type="match status" value="1"/>
</dbReference>
<keyword evidence="2 5" id="KW-0238">DNA-binding</keyword>
<evidence type="ECO:0000313" key="5">
    <source>
        <dbReference type="EMBL" id="OHA92554.1"/>
    </source>
</evidence>
<gene>
    <name evidence="5" type="ORF">A2W58_00950</name>
</gene>
<dbReference type="Proteomes" id="UP000179264">
    <property type="component" value="Unassembled WGS sequence"/>
</dbReference>
<dbReference type="AlphaFoldDB" id="A0A1G2T5K0"/>